<proteinExistence type="predicted"/>
<reference evidence="2" key="2">
    <citation type="submission" date="2025-08" db="UniProtKB">
        <authorList>
            <consortium name="RefSeq"/>
        </authorList>
    </citation>
    <scope>IDENTIFICATION</scope>
</reference>
<protein>
    <submittedName>
        <fullName evidence="2">Uncharacterized protein</fullName>
    </submittedName>
</protein>
<evidence type="ECO:0000313" key="2">
    <source>
        <dbReference type="RefSeq" id="XP_059602448.1"/>
    </source>
</evidence>
<feature type="non-terminal residue" evidence="2">
    <location>
        <position position="1"/>
    </location>
</feature>
<gene>
    <name evidence="2" type="ORF">An15g01190</name>
</gene>
<organism evidence="2">
    <name type="scientific">Aspergillus niger</name>
    <dbReference type="NCBI Taxonomy" id="5061"/>
    <lineage>
        <taxon>Eukaryota</taxon>
        <taxon>Fungi</taxon>
        <taxon>Dikarya</taxon>
        <taxon>Ascomycota</taxon>
        <taxon>Pezizomycotina</taxon>
        <taxon>Eurotiomycetes</taxon>
        <taxon>Eurotiomycetidae</taxon>
        <taxon>Eurotiales</taxon>
        <taxon>Aspergillaceae</taxon>
        <taxon>Aspergillus</taxon>
        <taxon>Aspergillus subgen. Circumdati</taxon>
    </lineage>
</organism>
<dbReference type="VEuPathDB" id="FungiDB:An15g01190"/>
<name>A0AAJ8E026_ASPNG</name>
<reference evidence="2" key="1">
    <citation type="submission" date="2025-02" db="EMBL/GenBank/DDBJ databases">
        <authorList>
            <consortium name="NCBI Genome Project"/>
        </authorList>
    </citation>
    <scope>NUCLEOTIDE SEQUENCE</scope>
</reference>
<sequence>GGERSAGQGRAGQGRGEAGRWVPARQERGARALRRSPDRVQAGGGVRQSIDYLNYLLCLRNGGPFVGLLRSHRGVASILTSSYLRRRNGGMTFWFAKQHLANLFVAVRLTTCGEDDHASADSTPGQVYLAMETITIIYTGQEVIARTVPLVSLLLSNKHDSKI</sequence>
<feature type="region of interest" description="Disordered" evidence="1">
    <location>
        <begin position="1"/>
        <end position="32"/>
    </location>
</feature>
<dbReference type="GeneID" id="84593096"/>
<accession>A0AAJ8E026</accession>
<dbReference type="RefSeq" id="XP_059602448.1">
    <property type="nucleotide sequence ID" value="XM_059744468.1"/>
</dbReference>
<dbReference type="KEGG" id="ang:An15g01190"/>
<evidence type="ECO:0000256" key="1">
    <source>
        <dbReference type="SAM" id="MobiDB-lite"/>
    </source>
</evidence>
<dbReference type="AlphaFoldDB" id="A0AAJ8E026"/>